<evidence type="ECO:0000313" key="5">
    <source>
        <dbReference type="Proteomes" id="UP000799424"/>
    </source>
</evidence>
<dbReference type="OrthoDB" id="20872at2759"/>
<dbReference type="Pfam" id="PF25000">
    <property type="entry name" value="DUF7779"/>
    <property type="match status" value="1"/>
</dbReference>
<proteinExistence type="predicted"/>
<dbReference type="InterPro" id="IPR002182">
    <property type="entry name" value="NB-ARC"/>
</dbReference>
<dbReference type="InterPro" id="IPR011990">
    <property type="entry name" value="TPR-like_helical_dom_sf"/>
</dbReference>
<evidence type="ECO:0000313" key="4">
    <source>
        <dbReference type="EMBL" id="KAF2828193.1"/>
    </source>
</evidence>
<dbReference type="NCBIfam" id="NF040586">
    <property type="entry name" value="FxSxx_TPR"/>
    <property type="match status" value="1"/>
</dbReference>
<dbReference type="Pfam" id="PF00931">
    <property type="entry name" value="NB-ARC"/>
    <property type="match status" value="1"/>
</dbReference>
<feature type="domain" description="NB-ARC" evidence="2">
    <location>
        <begin position="65"/>
        <end position="228"/>
    </location>
</feature>
<dbReference type="Gene3D" id="1.25.40.10">
    <property type="entry name" value="Tetratricopeptide repeat domain"/>
    <property type="match status" value="2"/>
</dbReference>
<dbReference type="PANTHER" id="PTHR46082:SF6">
    <property type="entry name" value="AAA+ ATPASE DOMAIN-CONTAINING PROTEIN-RELATED"/>
    <property type="match status" value="1"/>
</dbReference>
<dbReference type="SUPFAM" id="SSF48452">
    <property type="entry name" value="TPR-like"/>
    <property type="match status" value="2"/>
</dbReference>
<keyword evidence="5" id="KW-1185">Reference proteome</keyword>
<evidence type="ECO:0000256" key="1">
    <source>
        <dbReference type="SAM" id="Coils"/>
    </source>
</evidence>
<dbReference type="InterPro" id="IPR056681">
    <property type="entry name" value="DUF7779"/>
</dbReference>
<dbReference type="AlphaFoldDB" id="A0A6A7A4X3"/>
<dbReference type="InterPro" id="IPR027417">
    <property type="entry name" value="P-loop_NTPase"/>
</dbReference>
<sequence>MPLIYGEGRESAFARLVRKIERGSEKQKRKLKPFSTVPFTPDQEFVDRQELLSWIHDRCAQPGGRLALVGLGGIGKSQLAIQYAHNVRAASPNQFVFWVYAGTRARFEQAYRDVAEKLQLPGWDDTKTDVLKLVSDWLCDETNGNWTMVLDNVDSMDTFFSIDSDKPDSRTPVSLSTYLPQSSNGSILITSQNKDVAARLTGGYNHIREVHAMAKHESLELLRKKLRDETSAVGASELLDALGHMPLAISQAAAYINRRAHMTAERYLRELSVSNEKRERLLNWNAGDLRRDQSASSSVVAIFQLSYERIQQERPSAADLLSLMSFFNPQSIPEPVLRRYMTRNLSAENQIEANDAFEADVDLLQAYSLVEVTAKTEAYEIHALVQTCMQLWLTSVGDAMKWECAFVDLMAQEFPCGTYGSWSQCQLLLPHIERLFESRPMDDAIVLSWAQLLTNAAYYLWAHGKYPTAQQVARKAIIAQERVSGCDDEATMVAVNTLALVLKAQAKYKEAEVLQQRVLTVRNKVLGQNHPLTLDSVSNLAILLQDQGRYGEAESLFRRALSGKRIALGEQHLDTLLSMNCLAAGLQNRARYDEEQLLFKKALEGREKELGEHHPYTLMSVSNLACALMDQGKFSEAEVLNRQVLEARKMVLGVDHPDTLTSVSNLAQVLQAQEKYDEAEALNRQAFEERREQLGEQHPDTLTSAHNLGELLAERKRYKEAADCLQRAYDGLEQSLGPQHPWTVICRTTLLDVQCMAERVPRPKRSIFAYLKAQFSRNGISRVESR</sequence>
<organism evidence="4 5">
    <name type="scientific">Ophiobolus disseminans</name>
    <dbReference type="NCBI Taxonomy" id="1469910"/>
    <lineage>
        <taxon>Eukaryota</taxon>
        <taxon>Fungi</taxon>
        <taxon>Dikarya</taxon>
        <taxon>Ascomycota</taxon>
        <taxon>Pezizomycotina</taxon>
        <taxon>Dothideomycetes</taxon>
        <taxon>Pleosporomycetidae</taxon>
        <taxon>Pleosporales</taxon>
        <taxon>Pleosporineae</taxon>
        <taxon>Phaeosphaeriaceae</taxon>
        <taxon>Ophiobolus</taxon>
    </lineage>
</organism>
<dbReference type="GO" id="GO:0043531">
    <property type="term" value="F:ADP binding"/>
    <property type="evidence" value="ECO:0007669"/>
    <property type="project" value="InterPro"/>
</dbReference>
<dbReference type="Pfam" id="PF13374">
    <property type="entry name" value="TPR_10"/>
    <property type="match status" value="2"/>
</dbReference>
<dbReference type="SMART" id="SM00028">
    <property type="entry name" value="TPR"/>
    <property type="match status" value="6"/>
</dbReference>
<dbReference type="PANTHER" id="PTHR46082">
    <property type="entry name" value="ATP/GTP-BINDING PROTEIN-RELATED"/>
    <property type="match status" value="1"/>
</dbReference>
<evidence type="ECO:0000259" key="3">
    <source>
        <dbReference type="Pfam" id="PF25000"/>
    </source>
</evidence>
<reference evidence="4" key="1">
    <citation type="journal article" date="2020" name="Stud. Mycol.">
        <title>101 Dothideomycetes genomes: a test case for predicting lifestyles and emergence of pathogens.</title>
        <authorList>
            <person name="Haridas S."/>
            <person name="Albert R."/>
            <person name="Binder M."/>
            <person name="Bloem J."/>
            <person name="Labutti K."/>
            <person name="Salamov A."/>
            <person name="Andreopoulos B."/>
            <person name="Baker S."/>
            <person name="Barry K."/>
            <person name="Bills G."/>
            <person name="Bluhm B."/>
            <person name="Cannon C."/>
            <person name="Castanera R."/>
            <person name="Culley D."/>
            <person name="Daum C."/>
            <person name="Ezra D."/>
            <person name="Gonzalez J."/>
            <person name="Henrissat B."/>
            <person name="Kuo A."/>
            <person name="Liang C."/>
            <person name="Lipzen A."/>
            <person name="Lutzoni F."/>
            <person name="Magnuson J."/>
            <person name="Mondo S."/>
            <person name="Nolan M."/>
            <person name="Ohm R."/>
            <person name="Pangilinan J."/>
            <person name="Park H.-J."/>
            <person name="Ramirez L."/>
            <person name="Alfaro M."/>
            <person name="Sun H."/>
            <person name="Tritt A."/>
            <person name="Yoshinaga Y."/>
            <person name="Zwiers L.-H."/>
            <person name="Turgeon B."/>
            <person name="Goodwin S."/>
            <person name="Spatafora J."/>
            <person name="Crous P."/>
            <person name="Grigoriev I."/>
        </authorList>
    </citation>
    <scope>NUCLEOTIDE SEQUENCE</scope>
    <source>
        <strain evidence="4">CBS 113818</strain>
    </source>
</reference>
<dbReference type="SUPFAM" id="SSF52540">
    <property type="entry name" value="P-loop containing nucleoside triphosphate hydrolases"/>
    <property type="match status" value="1"/>
</dbReference>
<evidence type="ECO:0000259" key="2">
    <source>
        <dbReference type="Pfam" id="PF00931"/>
    </source>
</evidence>
<keyword evidence="1" id="KW-0175">Coiled coil</keyword>
<dbReference type="InterPro" id="IPR019734">
    <property type="entry name" value="TPR_rpt"/>
</dbReference>
<gene>
    <name evidence="4" type="ORF">CC86DRAFT_348237</name>
</gene>
<feature type="coiled-coil region" evidence="1">
    <location>
        <begin position="669"/>
        <end position="735"/>
    </location>
</feature>
<feature type="domain" description="DUF7779" evidence="3">
    <location>
        <begin position="310"/>
        <end position="390"/>
    </location>
</feature>
<dbReference type="Proteomes" id="UP000799424">
    <property type="component" value="Unassembled WGS sequence"/>
</dbReference>
<dbReference type="Pfam" id="PF13424">
    <property type="entry name" value="TPR_12"/>
    <property type="match status" value="2"/>
</dbReference>
<dbReference type="Gene3D" id="3.40.50.300">
    <property type="entry name" value="P-loop containing nucleotide triphosphate hydrolases"/>
    <property type="match status" value="1"/>
</dbReference>
<dbReference type="InterPro" id="IPR053137">
    <property type="entry name" value="NLR-like"/>
</dbReference>
<dbReference type="EMBL" id="MU006223">
    <property type="protein sequence ID" value="KAF2828193.1"/>
    <property type="molecule type" value="Genomic_DNA"/>
</dbReference>
<name>A0A6A7A4X3_9PLEO</name>
<accession>A0A6A7A4X3</accession>
<protein>
    <submittedName>
        <fullName evidence="4">TPR-like protein</fullName>
    </submittedName>
</protein>